<reference evidence="2 3" key="1">
    <citation type="submission" date="2018-03" db="EMBL/GenBank/DDBJ databases">
        <title>Cross-interface Injection: A General Nanoliter Liquid Handling Method Applied to Single Cells Genome Amplification Automated Nanoliter Liquid Handling Applied to Single Cell Multiple Displacement Amplification.</title>
        <authorList>
            <person name="Yun J."/>
            <person name="Xu P."/>
            <person name="Xu J."/>
            <person name="Dai X."/>
            <person name="Wang Y."/>
            <person name="Zheng X."/>
            <person name="Cao C."/>
            <person name="Yi Q."/>
            <person name="Zhu Y."/>
            <person name="Wang L."/>
            <person name="Dong Z."/>
            <person name="Huang Y."/>
            <person name="Huang L."/>
            <person name="Du W."/>
        </authorList>
    </citation>
    <scope>NUCLEOTIDE SEQUENCE [LARGE SCALE GENOMIC DNA]</scope>
    <source>
        <strain evidence="2 3">Z-D1-2</strain>
    </source>
</reference>
<feature type="transmembrane region" description="Helical" evidence="1">
    <location>
        <begin position="231"/>
        <end position="249"/>
    </location>
</feature>
<comment type="caution">
    <text evidence="2">The sequence shown here is derived from an EMBL/GenBank/DDBJ whole genome shotgun (WGS) entry which is preliminary data.</text>
</comment>
<feature type="transmembrane region" description="Helical" evidence="1">
    <location>
        <begin position="320"/>
        <end position="340"/>
    </location>
</feature>
<proteinExistence type="predicted"/>
<protein>
    <recommendedName>
        <fullName evidence="4">DUF3667 domain-containing protein</fullName>
    </recommendedName>
</protein>
<feature type="transmembrane region" description="Helical" evidence="1">
    <location>
        <begin position="261"/>
        <end position="285"/>
    </location>
</feature>
<evidence type="ECO:0008006" key="4">
    <source>
        <dbReference type="Google" id="ProtNLM"/>
    </source>
</evidence>
<sequence length="349" mass="40229">MKSKRKLSQCLNCGQPLSNEENYCPNCGQQNTDQRVSIGVFLHDFISNYLSFDTTFFRTLKPFFFKPGKLTIEFNSGKRNYYIHPIRLYLIFSLFYFFIVSIVVPNNAVDKVMNKLLSSSDIKAGFAAMDSTQRRELEQAFGDRGVPEFLNGRFADSTSATLAKDSSRNYTKWANLKAAAIDEEVSDSAFSKILKLQPYKIVSSNSSFTIQKKRSFIANSNLYLTNSLRNLPIMMFVLLPLFALILMVLHLKNKKFYVEHLIHALHLHAFAYFFYGVGIILIFNFEAINGLLFFISFALVTLYAFISVKRVYKNDFMKAILKFMILGFFYFTLLLTALFMELYVSFLLL</sequence>
<name>A0A2T4DR72_9BACT</name>
<accession>A0A2T4DR72</accession>
<dbReference type="AlphaFoldDB" id="A0A2T4DR72"/>
<feature type="transmembrane region" description="Helical" evidence="1">
    <location>
        <begin position="88"/>
        <end position="109"/>
    </location>
</feature>
<gene>
    <name evidence="2" type="ORF">C9994_07850</name>
</gene>
<keyword evidence="1" id="KW-0472">Membrane</keyword>
<evidence type="ECO:0000256" key="1">
    <source>
        <dbReference type="SAM" id="Phobius"/>
    </source>
</evidence>
<dbReference type="InterPro" id="IPR022134">
    <property type="entry name" value="DUF3667"/>
</dbReference>
<feature type="transmembrane region" description="Helical" evidence="1">
    <location>
        <begin position="291"/>
        <end position="308"/>
    </location>
</feature>
<organism evidence="2 3">
    <name type="scientific">Marivirga lumbricoides</name>
    <dbReference type="NCBI Taxonomy" id="1046115"/>
    <lineage>
        <taxon>Bacteria</taxon>
        <taxon>Pseudomonadati</taxon>
        <taxon>Bacteroidota</taxon>
        <taxon>Cytophagia</taxon>
        <taxon>Cytophagales</taxon>
        <taxon>Marivirgaceae</taxon>
        <taxon>Marivirga</taxon>
    </lineage>
</organism>
<evidence type="ECO:0000313" key="3">
    <source>
        <dbReference type="Proteomes" id="UP000240608"/>
    </source>
</evidence>
<keyword evidence="1" id="KW-1133">Transmembrane helix</keyword>
<evidence type="ECO:0000313" key="2">
    <source>
        <dbReference type="EMBL" id="PTB96310.1"/>
    </source>
</evidence>
<dbReference type="Proteomes" id="UP000240608">
    <property type="component" value="Unassembled WGS sequence"/>
</dbReference>
<keyword evidence="1" id="KW-0812">Transmembrane</keyword>
<dbReference type="EMBL" id="PYVU01000056">
    <property type="protein sequence ID" value="PTB96310.1"/>
    <property type="molecule type" value="Genomic_DNA"/>
</dbReference>
<dbReference type="Pfam" id="PF12412">
    <property type="entry name" value="DUF3667"/>
    <property type="match status" value="1"/>
</dbReference>